<evidence type="ECO:0000256" key="2">
    <source>
        <dbReference type="ARBA" id="ARBA00024195"/>
    </source>
</evidence>
<name>A0A0R3UKY7_MESCO</name>
<sequence length="497" mass="56515">MVRVLLLLAFVGFYGASFGLELNLDPDELIVAQRQSAGGLFFYDSKGASLLFNRSLFVYRDSQYDDWSKWSACSPHTCLEHRFRRCSDDSYLQPVNQMTSARVCPFKFIAEERPCSDKSNCISNGKKGVDRNWRAHGIFDPSTIYHESFLAYLSALPSLTRPSQEIERMRSICGVRGNEDKNVRKRPQYDDYDEEEPPYRLKILGGRPSKPKSWPWQVGIYKAANYNASEGLTRLKSENIMCGGTLIAPKWVLTAAHCVKMILRSRSIPFGLPTDIDTPEMAPISMLVRVGDTRLDGTNKQSEQESDHVVDQVIIHPYWVAERVNSPYDIALLRLETPADLSNDTAGVACIPREEDSGPPEDAICYSVGWGENTKPQGFDRHPRRSFFRPFFWPFVRMWPRRVERPTTLREIRVSINPPEKCFHHDDENDVQICAGSQQKGVCAGDTGGGLFCKNEKDGLWYVYGVMGSGPTQFCSTRRWLYNSVGSVTKWINHYVV</sequence>
<protein>
    <recommendedName>
        <fullName evidence="4">Peptidase S1 domain-containing protein</fullName>
    </recommendedName>
</protein>
<keyword evidence="3" id="KW-0732">Signal</keyword>
<dbReference type="PROSITE" id="PS50240">
    <property type="entry name" value="TRYPSIN_DOM"/>
    <property type="match status" value="1"/>
</dbReference>
<dbReference type="InterPro" id="IPR001254">
    <property type="entry name" value="Trypsin_dom"/>
</dbReference>
<evidence type="ECO:0000313" key="5">
    <source>
        <dbReference type="EMBL" id="VDD82305.1"/>
    </source>
</evidence>
<dbReference type="Proteomes" id="UP000267029">
    <property type="component" value="Unassembled WGS sequence"/>
</dbReference>
<keyword evidence="6" id="KW-1185">Reference proteome</keyword>
<evidence type="ECO:0000256" key="1">
    <source>
        <dbReference type="ARBA" id="ARBA00023157"/>
    </source>
</evidence>
<evidence type="ECO:0000256" key="3">
    <source>
        <dbReference type="SAM" id="SignalP"/>
    </source>
</evidence>
<comment type="similarity">
    <text evidence="2">Belongs to the peptidase S1 family. CLIP subfamily.</text>
</comment>
<keyword evidence="1" id="KW-1015">Disulfide bond</keyword>
<dbReference type="InterPro" id="IPR001314">
    <property type="entry name" value="Peptidase_S1A"/>
</dbReference>
<dbReference type="SMART" id="SM00020">
    <property type="entry name" value="Tryp_SPc"/>
    <property type="match status" value="1"/>
</dbReference>
<dbReference type="PRINTS" id="PR00722">
    <property type="entry name" value="CHYMOTRYPSIN"/>
</dbReference>
<dbReference type="PANTHER" id="PTHR24256">
    <property type="entry name" value="TRYPTASE-RELATED"/>
    <property type="match status" value="1"/>
</dbReference>
<dbReference type="Pfam" id="PF00089">
    <property type="entry name" value="Trypsin"/>
    <property type="match status" value="2"/>
</dbReference>
<feature type="signal peptide" evidence="3">
    <location>
        <begin position="1"/>
        <end position="19"/>
    </location>
</feature>
<dbReference type="GO" id="GO:0006508">
    <property type="term" value="P:proteolysis"/>
    <property type="evidence" value="ECO:0007669"/>
    <property type="project" value="InterPro"/>
</dbReference>
<dbReference type="Gene3D" id="2.40.10.10">
    <property type="entry name" value="Trypsin-like serine proteases"/>
    <property type="match status" value="1"/>
</dbReference>
<dbReference type="EMBL" id="UXSR01005489">
    <property type="protein sequence ID" value="VDD82305.1"/>
    <property type="molecule type" value="Genomic_DNA"/>
</dbReference>
<dbReference type="AlphaFoldDB" id="A0A0R3UKY7"/>
<dbReference type="SUPFAM" id="SSF50494">
    <property type="entry name" value="Trypsin-like serine proteases"/>
    <property type="match status" value="1"/>
</dbReference>
<dbReference type="InterPro" id="IPR018114">
    <property type="entry name" value="TRYPSIN_HIS"/>
</dbReference>
<proteinExistence type="inferred from homology"/>
<dbReference type="InterPro" id="IPR009003">
    <property type="entry name" value="Peptidase_S1_PA"/>
</dbReference>
<dbReference type="InterPro" id="IPR051487">
    <property type="entry name" value="Ser/Thr_Proteases_Immune/Dev"/>
</dbReference>
<dbReference type="OrthoDB" id="10004439at2759"/>
<evidence type="ECO:0000259" key="4">
    <source>
        <dbReference type="PROSITE" id="PS50240"/>
    </source>
</evidence>
<dbReference type="InterPro" id="IPR043504">
    <property type="entry name" value="Peptidase_S1_PA_chymotrypsin"/>
</dbReference>
<evidence type="ECO:0000313" key="6">
    <source>
        <dbReference type="Proteomes" id="UP000267029"/>
    </source>
</evidence>
<feature type="chain" id="PRO_5030017554" description="Peptidase S1 domain-containing protein" evidence="3">
    <location>
        <begin position="20"/>
        <end position="497"/>
    </location>
</feature>
<dbReference type="CDD" id="cd00190">
    <property type="entry name" value="Tryp_SPc"/>
    <property type="match status" value="1"/>
</dbReference>
<gene>
    <name evidence="5" type="ORF">MCOS_LOCUS8308</name>
</gene>
<organism evidence="5 6">
    <name type="scientific">Mesocestoides corti</name>
    <name type="common">Flatworm</name>
    <dbReference type="NCBI Taxonomy" id="53468"/>
    <lineage>
        <taxon>Eukaryota</taxon>
        <taxon>Metazoa</taxon>
        <taxon>Spiralia</taxon>
        <taxon>Lophotrochozoa</taxon>
        <taxon>Platyhelminthes</taxon>
        <taxon>Cestoda</taxon>
        <taxon>Eucestoda</taxon>
        <taxon>Cyclophyllidea</taxon>
        <taxon>Mesocestoididae</taxon>
        <taxon>Mesocestoides</taxon>
    </lineage>
</organism>
<dbReference type="PROSITE" id="PS00134">
    <property type="entry name" value="TRYPSIN_HIS"/>
    <property type="match status" value="1"/>
</dbReference>
<feature type="domain" description="Peptidase S1" evidence="4">
    <location>
        <begin position="203"/>
        <end position="497"/>
    </location>
</feature>
<dbReference type="GO" id="GO:0004252">
    <property type="term" value="F:serine-type endopeptidase activity"/>
    <property type="evidence" value="ECO:0007669"/>
    <property type="project" value="InterPro"/>
</dbReference>
<reference evidence="5 6" key="1">
    <citation type="submission" date="2018-10" db="EMBL/GenBank/DDBJ databases">
        <authorList>
            <consortium name="Pathogen Informatics"/>
        </authorList>
    </citation>
    <scope>NUCLEOTIDE SEQUENCE [LARGE SCALE GENOMIC DNA]</scope>
</reference>
<accession>A0A0R3UKY7</accession>
<dbReference type="STRING" id="53468.A0A0R3UKY7"/>